<keyword evidence="5" id="KW-0800">Toxin</keyword>
<name>A0A5R8KFD4_9BACT</name>
<dbReference type="Pfam" id="PF01850">
    <property type="entry name" value="PIN"/>
    <property type="match status" value="1"/>
</dbReference>
<comment type="caution">
    <text evidence="7">The sequence shown here is derived from an EMBL/GenBank/DDBJ whole genome shotgun (WGS) entry which is preliminary data.</text>
</comment>
<dbReference type="EMBL" id="VAUV01000006">
    <property type="protein sequence ID" value="TLD71002.1"/>
    <property type="molecule type" value="Genomic_DNA"/>
</dbReference>
<evidence type="ECO:0000256" key="4">
    <source>
        <dbReference type="ARBA" id="ARBA00022801"/>
    </source>
</evidence>
<dbReference type="RefSeq" id="WP_138085831.1">
    <property type="nucleotide sequence ID" value="NZ_VAUV01000006.1"/>
</dbReference>
<feature type="binding site" evidence="5">
    <location>
        <position position="109"/>
    </location>
    <ligand>
        <name>Mg(2+)</name>
        <dbReference type="ChEBI" id="CHEBI:18420"/>
    </ligand>
</feature>
<organism evidence="7 8">
    <name type="scientific">Phragmitibacter flavus</name>
    <dbReference type="NCBI Taxonomy" id="2576071"/>
    <lineage>
        <taxon>Bacteria</taxon>
        <taxon>Pseudomonadati</taxon>
        <taxon>Verrucomicrobiota</taxon>
        <taxon>Verrucomicrobiia</taxon>
        <taxon>Verrucomicrobiales</taxon>
        <taxon>Verrucomicrobiaceae</taxon>
        <taxon>Phragmitibacter</taxon>
    </lineage>
</organism>
<dbReference type="GO" id="GO:0090729">
    <property type="term" value="F:toxin activity"/>
    <property type="evidence" value="ECO:0007669"/>
    <property type="project" value="UniProtKB-KW"/>
</dbReference>
<keyword evidence="3 5" id="KW-0479">Metal-binding</keyword>
<keyword evidence="2 5" id="KW-0540">Nuclease</keyword>
<dbReference type="GO" id="GO:0004540">
    <property type="term" value="F:RNA nuclease activity"/>
    <property type="evidence" value="ECO:0007669"/>
    <property type="project" value="InterPro"/>
</dbReference>
<evidence type="ECO:0000256" key="3">
    <source>
        <dbReference type="ARBA" id="ARBA00022723"/>
    </source>
</evidence>
<comment type="function">
    <text evidence="5">Toxic component of a toxin-antitoxin (TA) system. An RNase.</text>
</comment>
<dbReference type="OrthoDB" id="556169at2"/>
<dbReference type="InterPro" id="IPR029060">
    <property type="entry name" value="PIN-like_dom_sf"/>
</dbReference>
<evidence type="ECO:0000313" key="7">
    <source>
        <dbReference type="EMBL" id="TLD71002.1"/>
    </source>
</evidence>
<dbReference type="EC" id="3.1.-.-" evidence="5"/>
<evidence type="ECO:0000313" key="8">
    <source>
        <dbReference type="Proteomes" id="UP000306196"/>
    </source>
</evidence>
<dbReference type="InterPro" id="IPR022907">
    <property type="entry name" value="VapC_family"/>
</dbReference>
<evidence type="ECO:0000259" key="6">
    <source>
        <dbReference type="Pfam" id="PF01850"/>
    </source>
</evidence>
<comment type="cofactor">
    <cofactor evidence="5">
        <name>Mg(2+)</name>
        <dbReference type="ChEBI" id="CHEBI:18420"/>
    </cofactor>
</comment>
<dbReference type="GO" id="GO:0016788">
    <property type="term" value="F:hydrolase activity, acting on ester bonds"/>
    <property type="evidence" value="ECO:0007669"/>
    <property type="project" value="InterPro"/>
</dbReference>
<evidence type="ECO:0000256" key="5">
    <source>
        <dbReference type="HAMAP-Rule" id="MF_00265"/>
    </source>
</evidence>
<protein>
    <recommendedName>
        <fullName evidence="5">Ribonuclease VapC</fullName>
        <shortName evidence="5">RNase VapC</shortName>
        <ecNumber evidence="5">3.1.-.-</ecNumber>
    </recommendedName>
    <alternativeName>
        <fullName evidence="5">Toxin VapC</fullName>
    </alternativeName>
</protein>
<gene>
    <name evidence="5" type="primary">vapC</name>
    <name evidence="7" type="ORF">FEM03_08780</name>
</gene>
<dbReference type="SUPFAM" id="SSF88723">
    <property type="entry name" value="PIN domain-like"/>
    <property type="match status" value="1"/>
</dbReference>
<keyword evidence="5" id="KW-0460">Magnesium</keyword>
<accession>A0A5R8KFD4</accession>
<proteinExistence type="inferred from homology"/>
<feature type="binding site" evidence="5">
    <location>
        <position position="6"/>
    </location>
    <ligand>
        <name>Mg(2+)</name>
        <dbReference type="ChEBI" id="CHEBI:18420"/>
    </ligand>
</feature>
<dbReference type="InterPro" id="IPR006226">
    <property type="entry name" value="Mtu_PIN"/>
</dbReference>
<dbReference type="Gene3D" id="3.40.50.1010">
    <property type="entry name" value="5'-nuclease"/>
    <property type="match status" value="1"/>
</dbReference>
<keyword evidence="4 5" id="KW-0378">Hydrolase</keyword>
<reference evidence="7 8" key="1">
    <citation type="submission" date="2019-05" db="EMBL/GenBank/DDBJ databases">
        <title>Verrucobacter flavum gen. nov., sp. nov. a new member of the family Verrucomicrobiaceae.</title>
        <authorList>
            <person name="Szuroczki S."/>
            <person name="Abbaszade G."/>
            <person name="Szabo A."/>
            <person name="Felfoldi T."/>
            <person name="Schumann P."/>
            <person name="Boka K."/>
            <person name="Keki Z."/>
            <person name="Toumi M."/>
            <person name="Toth E."/>
        </authorList>
    </citation>
    <scope>NUCLEOTIDE SEQUENCE [LARGE SCALE GENOMIC DNA]</scope>
    <source>
        <strain evidence="7 8">MG-N-17</strain>
    </source>
</reference>
<sequence>MILSADTNVFLYAANPDSRHHKAALRFFEEEASGKQRFLLCGLVLVEIYMQLRNPAVFKQPKTAREATAFCDALRANPIWEFGDYESEVAKPLWKWTSETNTGFRHIIDARLALTLRHHGVTHFATANVKDFEGFGFERVWNPISA</sequence>
<dbReference type="InterPro" id="IPR002716">
    <property type="entry name" value="PIN_dom"/>
</dbReference>
<dbReference type="NCBIfam" id="TIGR00028">
    <property type="entry name" value="Mtu_PIN_fam"/>
    <property type="match status" value="1"/>
</dbReference>
<dbReference type="AlphaFoldDB" id="A0A5R8KFD4"/>
<comment type="similarity">
    <text evidence="5">Belongs to the PINc/VapC protein family.</text>
</comment>
<dbReference type="GO" id="GO:0000287">
    <property type="term" value="F:magnesium ion binding"/>
    <property type="evidence" value="ECO:0007669"/>
    <property type="project" value="UniProtKB-UniRule"/>
</dbReference>
<keyword evidence="1 5" id="KW-1277">Toxin-antitoxin system</keyword>
<evidence type="ECO:0000256" key="2">
    <source>
        <dbReference type="ARBA" id="ARBA00022722"/>
    </source>
</evidence>
<dbReference type="Proteomes" id="UP000306196">
    <property type="component" value="Unassembled WGS sequence"/>
</dbReference>
<dbReference type="GO" id="GO:0045926">
    <property type="term" value="P:negative regulation of growth"/>
    <property type="evidence" value="ECO:0007669"/>
    <property type="project" value="UniProtKB-ARBA"/>
</dbReference>
<feature type="domain" description="PIN" evidence="6">
    <location>
        <begin position="6"/>
        <end position="128"/>
    </location>
</feature>
<dbReference type="HAMAP" id="MF_00265">
    <property type="entry name" value="VapC_Nob1"/>
    <property type="match status" value="1"/>
</dbReference>
<evidence type="ECO:0000256" key="1">
    <source>
        <dbReference type="ARBA" id="ARBA00022649"/>
    </source>
</evidence>
<keyword evidence="8" id="KW-1185">Reference proteome</keyword>